<dbReference type="InterPro" id="IPR002725">
    <property type="entry name" value="YgjP-like_metallopeptidase"/>
</dbReference>
<dbReference type="Gene3D" id="3.30.2010.10">
    <property type="entry name" value="Metalloproteases ('zincins'), catalytic domain"/>
    <property type="match status" value="1"/>
</dbReference>
<protein>
    <submittedName>
        <fullName evidence="2">M48 family metallopeptidase</fullName>
    </submittedName>
</protein>
<organism evidence="2 3">
    <name type="scientific">Lacibacterium aquatile</name>
    <dbReference type="NCBI Taxonomy" id="1168082"/>
    <lineage>
        <taxon>Bacteria</taxon>
        <taxon>Pseudomonadati</taxon>
        <taxon>Pseudomonadota</taxon>
        <taxon>Alphaproteobacteria</taxon>
        <taxon>Rhodospirillales</taxon>
        <taxon>Rhodospirillaceae</taxon>
    </lineage>
</organism>
<comment type="caution">
    <text evidence="2">The sequence shown here is derived from an EMBL/GenBank/DDBJ whole genome shotgun (WGS) entry which is preliminary data.</text>
</comment>
<dbReference type="InterPro" id="IPR053136">
    <property type="entry name" value="UTP_pyrophosphatase-like"/>
</dbReference>
<name>A0ABW5DWU2_9PROT</name>
<feature type="domain" description="YgjP-like metallopeptidase" evidence="1">
    <location>
        <begin position="35"/>
        <end position="231"/>
    </location>
</feature>
<dbReference type="PANTHER" id="PTHR30399:SF1">
    <property type="entry name" value="UTP PYROPHOSPHATASE"/>
    <property type="match status" value="1"/>
</dbReference>
<dbReference type="EMBL" id="JBHUIP010000016">
    <property type="protein sequence ID" value="MFD2265459.1"/>
    <property type="molecule type" value="Genomic_DNA"/>
</dbReference>
<dbReference type="CDD" id="cd07344">
    <property type="entry name" value="M48_yhfN_like"/>
    <property type="match status" value="1"/>
</dbReference>
<proteinExistence type="predicted"/>
<reference evidence="3" key="1">
    <citation type="journal article" date="2019" name="Int. J. Syst. Evol. Microbiol.">
        <title>The Global Catalogue of Microorganisms (GCM) 10K type strain sequencing project: providing services to taxonomists for standard genome sequencing and annotation.</title>
        <authorList>
            <consortium name="The Broad Institute Genomics Platform"/>
            <consortium name="The Broad Institute Genome Sequencing Center for Infectious Disease"/>
            <person name="Wu L."/>
            <person name="Ma J."/>
        </authorList>
    </citation>
    <scope>NUCLEOTIDE SEQUENCE [LARGE SCALE GENOMIC DNA]</scope>
    <source>
        <strain evidence="3">CGMCC 1.19062</strain>
    </source>
</reference>
<evidence type="ECO:0000259" key="1">
    <source>
        <dbReference type="Pfam" id="PF01863"/>
    </source>
</evidence>
<sequence>MLFFSRKPKINTKVPKVEFSVGEITILVRRLATARRLSLRVKSVDSAILTAPPRVSLREIKAFTESQKEWIEAAAARVGAAANPFAPDARIDVAGSPLLLVHRPEGRGVKRVDDRLEVGGGIEHFGRRVTDYLKKLARETLSERTRVYAQLAGVTVKQVSVRDTRSRWGSCSAKGAISYSWRLILAPPAVLDYVAAHEVAHRLEMNHSPRFWAVVERLYPDYGPPQRWLKTQGSSLHRYG</sequence>
<dbReference type="RefSeq" id="WP_379878821.1">
    <property type="nucleotide sequence ID" value="NZ_JBHUIP010000016.1"/>
</dbReference>
<gene>
    <name evidence="2" type="ORF">ACFSM5_21335</name>
</gene>
<dbReference type="PANTHER" id="PTHR30399">
    <property type="entry name" value="UNCHARACTERIZED PROTEIN YGJP"/>
    <property type="match status" value="1"/>
</dbReference>
<accession>A0ABW5DWU2</accession>
<keyword evidence="3" id="KW-1185">Reference proteome</keyword>
<evidence type="ECO:0000313" key="2">
    <source>
        <dbReference type="EMBL" id="MFD2265459.1"/>
    </source>
</evidence>
<dbReference type="Proteomes" id="UP001597295">
    <property type="component" value="Unassembled WGS sequence"/>
</dbReference>
<evidence type="ECO:0000313" key="3">
    <source>
        <dbReference type="Proteomes" id="UP001597295"/>
    </source>
</evidence>
<dbReference type="Pfam" id="PF01863">
    <property type="entry name" value="YgjP-like"/>
    <property type="match status" value="1"/>
</dbReference>